<dbReference type="SUPFAM" id="SSF56112">
    <property type="entry name" value="Protein kinase-like (PK-like)"/>
    <property type="match status" value="1"/>
</dbReference>
<dbReference type="PANTHER" id="PTHR44329:SF284">
    <property type="entry name" value="SERINE_THREONINE-PROTEIN KINASE EDR1-LIKE ISOFORM X2"/>
    <property type="match status" value="1"/>
</dbReference>
<evidence type="ECO:0000256" key="5">
    <source>
        <dbReference type="ARBA" id="ARBA00022679"/>
    </source>
</evidence>
<evidence type="ECO:0000256" key="9">
    <source>
        <dbReference type="ARBA" id="ARBA00023136"/>
    </source>
</evidence>
<dbReference type="InterPro" id="IPR001245">
    <property type="entry name" value="Ser-Thr/Tyr_kinase_cat_dom"/>
</dbReference>
<dbReference type="FunFam" id="1.10.510.10:FF:000476">
    <property type="entry name" value="PAS domain-containing protein tyrosine kinase family protein"/>
    <property type="match status" value="1"/>
</dbReference>
<comment type="similarity">
    <text evidence="2">Belongs to the protein kinase superfamily. TKL Ser/Thr protein kinase family. RAF subfamily.</text>
</comment>
<dbReference type="GO" id="GO:0005524">
    <property type="term" value="F:ATP binding"/>
    <property type="evidence" value="ECO:0007669"/>
    <property type="project" value="UniProtKB-UniRule"/>
</dbReference>
<evidence type="ECO:0000256" key="12">
    <source>
        <dbReference type="PROSITE-ProRule" id="PRU10141"/>
    </source>
</evidence>
<comment type="catalytic activity">
    <reaction evidence="11">
        <text>L-seryl-[protein] + ATP = O-phospho-L-seryl-[protein] + ADP + H(+)</text>
        <dbReference type="Rhea" id="RHEA:17989"/>
        <dbReference type="Rhea" id="RHEA-COMP:9863"/>
        <dbReference type="Rhea" id="RHEA-COMP:11604"/>
        <dbReference type="ChEBI" id="CHEBI:15378"/>
        <dbReference type="ChEBI" id="CHEBI:29999"/>
        <dbReference type="ChEBI" id="CHEBI:30616"/>
        <dbReference type="ChEBI" id="CHEBI:83421"/>
        <dbReference type="ChEBI" id="CHEBI:456216"/>
        <dbReference type="EC" id="2.7.11.1"/>
    </reaction>
</comment>
<dbReference type="Gene3D" id="3.30.200.20">
    <property type="entry name" value="Phosphorylase Kinase, domain 1"/>
    <property type="match status" value="1"/>
</dbReference>
<dbReference type="InterPro" id="IPR017441">
    <property type="entry name" value="Protein_kinase_ATP_BS"/>
</dbReference>
<dbReference type="PRINTS" id="PR00109">
    <property type="entry name" value="TYRKINASE"/>
</dbReference>
<keyword evidence="8 12" id="KW-0067">ATP-binding</keyword>
<dbReference type="InterPro" id="IPR055164">
    <property type="entry name" value="EDR1/CTR1/ARMC3-like_pept-like"/>
</dbReference>
<dbReference type="InterPro" id="IPR011009">
    <property type="entry name" value="Kinase-like_dom_sf"/>
</dbReference>
<dbReference type="Proteomes" id="UP001604277">
    <property type="component" value="Unassembled WGS sequence"/>
</dbReference>
<dbReference type="GO" id="GO:0004674">
    <property type="term" value="F:protein serine/threonine kinase activity"/>
    <property type="evidence" value="ECO:0007669"/>
    <property type="project" value="UniProtKB-KW"/>
</dbReference>
<dbReference type="PANTHER" id="PTHR44329">
    <property type="entry name" value="SERINE/THREONINE-PROTEIN KINASE TNNI3K-RELATED"/>
    <property type="match status" value="1"/>
</dbReference>
<dbReference type="InterPro" id="IPR051681">
    <property type="entry name" value="Ser/Thr_Kinases-Pseudokinases"/>
</dbReference>
<keyword evidence="4" id="KW-0723">Serine/threonine-protein kinase</keyword>
<dbReference type="Pfam" id="PF14381">
    <property type="entry name" value="EDR1_CTR1_ARMC3_pept"/>
    <property type="match status" value="1"/>
</dbReference>
<feature type="domain" description="Protein kinase" evidence="14">
    <location>
        <begin position="679"/>
        <end position="938"/>
    </location>
</feature>
<dbReference type="EMBL" id="JBFOLJ010000008">
    <property type="protein sequence ID" value="KAL2514735.1"/>
    <property type="molecule type" value="Genomic_DNA"/>
</dbReference>
<proteinExistence type="inferred from homology"/>
<comment type="catalytic activity">
    <reaction evidence="10">
        <text>L-threonyl-[protein] + ATP = O-phospho-L-threonyl-[protein] + ADP + H(+)</text>
        <dbReference type="Rhea" id="RHEA:46608"/>
        <dbReference type="Rhea" id="RHEA-COMP:11060"/>
        <dbReference type="Rhea" id="RHEA-COMP:11605"/>
        <dbReference type="ChEBI" id="CHEBI:15378"/>
        <dbReference type="ChEBI" id="CHEBI:30013"/>
        <dbReference type="ChEBI" id="CHEBI:30616"/>
        <dbReference type="ChEBI" id="CHEBI:61977"/>
        <dbReference type="ChEBI" id="CHEBI:456216"/>
        <dbReference type="EC" id="2.7.11.1"/>
    </reaction>
</comment>
<dbReference type="PROSITE" id="PS00107">
    <property type="entry name" value="PROTEIN_KINASE_ATP"/>
    <property type="match status" value="1"/>
</dbReference>
<feature type="region of interest" description="Disordered" evidence="13">
    <location>
        <begin position="353"/>
        <end position="376"/>
    </location>
</feature>
<dbReference type="InterPro" id="IPR000719">
    <property type="entry name" value="Prot_kinase_dom"/>
</dbReference>
<evidence type="ECO:0000256" key="1">
    <source>
        <dbReference type="ARBA" id="ARBA00004370"/>
    </source>
</evidence>
<keyword evidence="9" id="KW-0472">Membrane</keyword>
<dbReference type="AlphaFoldDB" id="A0ABD1TPS5"/>
<reference evidence="16" key="1">
    <citation type="submission" date="2024-07" db="EMBL/GenBank/DDBJ databases">
        <title>Two chromosome-level genome assemblies of Korean endemic species Abeliophyllum distichum and Forsythia ovata (Oleaceae).</title>
        <authorList>
            <person name="Jang H."/>
        </authorList>
    </citation>
    <scope>NUCLEOTIDE SEQUENCE [LARGE SCALE GENOMIC DNA]</scope>
</reference>
<name>A0ABD1TPS5_9LAMI</name>
<evidence type="ECO:0000256" key="2">
    <source>
        <dbReference type="ARBA" id="ARBA00010507"/>
    </source>
</evidence>
<gene>
    <name evidence="15" type="ORF">Fot_28706</name>
</gene>
<dbReference type="SMART" id="SM00220">
    <property type="entry name" value="S_TKc"/>
    <property type="match status" value="1"/>
</dbReference>
<dbReference type="PROSITE" id="PS00108">
    <property type="entry name" value="PROTEIN_KINASE_ST"/>
    <property type="match status" value="1"/>
</dbReference>
<evidence type="ECO:0000259" key="14">
    <source>
        <dbReference type="PROSITE" id="PS50011"/>
    </source>
</evidence>
<keyword evidence="5" id="KW-0808">Transferase</keyword>
<dbReference type="Pfam" id="PF07714">
    <property type="entry name" value="PK_Tyr_Ser-Thr"/>
    <property type="match status" value="1"/>
</dbReference>
<evidence type="ECO:0000256" key="8">
    <source>
        <dbReference type="ARBA" id="ARBA00022840"/>
    </source>
</evidence>
<evidence type="ECO:0000256" key="6">
    <source>
        <dbReference type="ARBA" id="ARBA00022741"/>
    </source>
</evidence>
<keyword evidence="6 12" id="KW-0547">Nucleotide-binding</keyword>
<dbReference type="FunFam" id="3.30.200.20:FF:000060">
    <property type="entry name" value="Serine/threonine-protein kinase isoform 1"/>
    <property type="match status" value="1"/>
</dbReference>
<sequence>MNTHHLHLITLCHDREGMVKFCYNRQINSNFKSQITTSLVPEPVIAFSTTTIPPPETSMNCHSLQSENFWQHCTNQQQDYYASEEEYQVQLALALSVSSSDRDFAPDNDPTRSFLFRNDDSDLAAADLLSRHYWDYSVIDFEERVVDGFYDVYSLSTDQAFRGNMPSLKDLENNNGDSDFEVVIVNRKVDPALEELMQIAHCIALDCPNTEISLLVQRLAELVTEHLGGPVRDANIMLEKWLERSMELRTSLHTTVLPIGSLKIGLSRHRALLFKVLADIVGIPCRLVKGSHYTGVEDDAVNIIKLPNDSECLVDLMGAPGTQIPVDVLSAKDTPFESYNPKLNILPRLLTTKDTNSSSTQPDQSSVAGHYLSPGTTSAKTEVPLLLDTSANNGVGSSGTNNEGLAGNPLDHSPLLAIGTSFYKGGRGPNAVGDDVRMNLNVVPCSQSGAEDPKNLFSDLNPFKIKGSQNATVQNIPINKVDELQRRKNNLISGRPPVPLMWKNRHACNEVPKKNEYNFVDGLFPKNSQEVSNYRVSSVASSSPTATEKFLSDTYKLPEKSYNNYGENSDSISFSNNSTMASAEGKFSQMSLGEDFRINHMEAYQGAYGNNVQSDELDITKDQIRNITRLRDHKQNMQGSFSLKLKDPESASSSLDLGPSKVDPVIDDVGECEILWEDLVIGERIGLGSYGEVYHADWNGIEVAVKKFLDQDFSGAALDEFKREVLIMRNLRHPNVVLFMGAVTRPPNLSIVTEFLPRGSLYRIIHRPHCQIDEKRRIKMALDVAKGMNCLHTSKPTIVHRDLKSPNLLVDKNWNVKVCDFGLSRLKHNTFLSSKSTGGTPEWMAPEVLRNELSNEKCDVYSFGVILWELATLKLPWSGMNPMQVVGAVGFQNRRLDIPKEVDPLVARIIWECWQTDPSLRPSFAQLAMALKPLQRLVIPQNVDQPSAPSPQEISLQSLNLAKDSSLDCFNVESPMFFAKIVQNQE</sequence>
<evidence type="ECO:0000256" key="7">
    <source>
        <dbReference type="ARBA" id="ARBA00022777"/>
    </source>
</evidence>
<evidence type="ECO:0000256" key="10">
    <source>
        <dbReference type="ARBA" id="ARBA00047899"/>
    </source>
</evidence>
<keyword evidence="16" id="KW-1185">Reference proteome</keyword>
<dbReference type="CDD" id="cd13999">
    <property type="entry name" value="STKc_MAP3K-like"/>
    <property type="match status" value="1"/>
</dbReference>
<keyword evidence="7 15" id="KW-0418">Kinase</keyword>
<evidence type="ECO:0000313" key="15">
    <source>
        <dbReference type="EMBL" id="KAL2514735.1"/>
    </source>
</evidence>
<dbReference type="PROSITE" id="PS50011">
    <property type="entry name" value="PROTEIN_KINASE_DOM"/>
    <property type="match status" value="1"/>
</dbReference>
<evidence type="ECO:0000256" key="11">
    <source>
        <dbReference type="ARBA" id="ARBA00048679"/>
    </source>
</evidence>
<evidence type="ECO:0000256" key="13">
    <source>
        <dbReference type="SAM" id="MobiDB-lite"/>
    </source>
</evidence>
<accession>A0ABD1TPS5</accession>
<feature type="compositionally biased region" description="Polar residues" evidence="13">
    <location>
        <begin position="353"/>
        <end position="367"/>
    </location>
</feature>
<comment type="caution">
    <text evidence="15">The sequence shown here is derived from an EMBL/GenBank/DDBJ whole genome shotgun (WGS) entry which is preliminary data.</text>
</comment>
<evidence type="ECO:0000256" key="4">
    <source>
        <dbReference type="ARBA" id="ARBA00022527"/>
    </source>
</evidence>
<dbReference type="EC" id="2.7.11.1" evidence="3"/>
<comment type="subcellular location">
    <subcellularLocation>
        <location evidence="1">Membrane</location>
    </subcellularLocation>
</comment>
<dbReference type="Gene3D" id="1.10.510.10">
    <property type="entry name" value="Transferase(Phosphotransferase) domain 1"/>
    <property type="match status" value="1"/>
</dbReference>
<evidence type="ECO:0000313" key="16">
    <source>
        <dbReference type="Proteomes" id="UP001604277"/>
    </source>
</evidence>
<protein>
    <recommendedName>
        <fullName evidence="3">non-specific serine/threonine protein kinase</fullName>
        <ecNumber evidence="3">2.7.11.1</ecNumber>
    </recommendedName>
</protein>
<organism evidence="15 16">
    <name type="scientific">Forsythia ovata</name>
    <dbReference type="NCBI Taxonomy" id="205694"/>
    <lineage>
        <taxon>Eukaryota</taxon>
        <taxon>Viridiplantae</taxon>
        <taxon>Streptophyta</taxon>
        <taxon>Embryophyta</taxon>
        <taxon>Tracheophyta</taxon>
        <taxon>Spermatophyta</taxon>
        <taxon>Magnoliopsida</taxon>
        <taxon>eudicotyledons</taxon>
        <taxon>Gunneridae</taxon>
        <taxon>Pentapetalae</taxon>
        <taxon>asterids</taxon>
        <taxon>lamiids</taxon>
        <taxon>Lamiales</taxon>
        <taxon>Oleaceae</taxon>
        <taxon>Forsythieae</taxon>
        <taxon>Forsythia</taxon>
    </lineage>
</organism>
<dbReference type="InterPro" id="IPR008271">
    <property type="entry name" value="Ser/Thr_kinase_AS"/>
</dbReference>
<dbReference type="GO" id="GO:0016020">
    <property type="term" value="C:membrane"/>
    <property type="evidence" value="ECO:0007669"/>
    <property type="project" value="UniProtKB-SubCell"/>
</dbReference>
<evidence type="ECO:0000256" key="3">
    <source>
        <dbReference type="ARBA" id="ARBA00012513"/>
    </source>
</evidence>
<feature type="binding site" evidence="12">
    <location>
        <position position="707"/>
    </location>
    <ligand>
        <name>ATP</name>
        <dbReference type="ChEBI" id="CHEBI:30616"/>
    </ligand>
</feature>